<dbReference type="Gene3D" id="1.10.10.1820">
    <property type="entry name" value="BsuBI/PstI restriction endonuclease-like"/>
    <property type="match status" value="1"/>
</dbReference>
<dbReference type="RefSeq" id="WP_003187096.1">
    <property type="nucleotide sequence ID" value="NZ_CM001558.1"/>
</dbReference>
<feature type="domain" description="BsuBI/PstI restriction endonuclease HTH" evidence="2">
    <location>
        <begin position="10"/>
        <end position="172"/>
    </location>
</feature>
<keyword evidence="3" id="KW-0378">Hydrolase</keyword>
<feature type="domain" description="BsuBI/PstI restriction endonuclease" evidence="1">
    <location>
        <begin position="185"/>
        <end position="343"/>
    </location>
</feature>
<evidence type="ECO:0000259" key="2">
    <source>
        <dbReference type="Pfam" id="PF17728"/>
    </source>
</evidence>
<name>J2MF80_PSEFQ</name>
<sequence>MLPPYVSRSLISERLPLIFPEGTPNRSYCTRELAASTIFAMLYIGAVEGLDVWLGPVHVYRMTDAQAEDCCEIARLSYRANLRKKTFQVPGVRWYADNTREPIRDETLREGLLVVGAVLERPDVPTTSGAPRYALKADLAALFDPDLVAEDLLAAILAWQEKHLSRSARARVSLMRAGTTGKDGVLVSFPNGDTRRLVPGPSSDISKAVVEVFAVKFLERPGVIWLSESGNKVAHPDLQLASVIGLDIEAQKNLPDLILVDLGPAEPLIVFVEVVATDGAITPRRQEALYAITDNGGFSRSQVAFVTAYADREAAGFKKTITGLAWGTFAWFMSEPDNLVLLQNGVSRLANLNVAIEAKKAL</sequence>
<dbReference type="Proteomes" id="UP000007289">
    <property type="component" value="Chromosome"/>
</dbReference>
<evidence type="ECO:0000259" key="1">
    <source>
        <dbReference type="Pfam" id="PF06616"/>
    </source>
</evidence>
<dbReference type="Gene3D" id="3.40.1350.80">
    <property type="match status" value="1"/>
</dbReference>
<proteinExistence type="predicted"/>
<keyword evidence="3" id="KW-0255">Endonuclease</keyword>
<dbReference type="GO" id="GO:0000287">
    <property type="term" value="F:magnesium ion binding"/>
    <property type="evidence" value="ECO:0007669"/>
    <property type="project" value="InterPro"/>
</dbReference>
<dbReference type="InterPro" id="IPR041963">
    <property type="entry name" value="BsuBI/PstI_C_sf"/>
</dbReference>
<evidence type="ECO:0000313" key="3">
    <source>
        <dbReference type="EMBL" id="EJK99351.1"/>
    </source>
</evidence>
<dbReference type="GO" id="GO:0003677">
    <property type="term" value="F:DNA binding"/>
    <property type="evidence" value="ECO:0007669"/>
    <property type="project" value="InterPro"/>
</dbReference>
<dbReference type="AlphaFoldDB" id="J2MF80"/>
<dbReference type="InterPro" id="IPR041962">
    <property type="entry name" value="BsuBI/PstI_N_sf"/>
</dbReference>
<protein>
    <submittedName>
        <fullName evidence="3">BsuBI/PstI restriction endonuclease C-terminus domain protein</fullName>
    </submittedName>
</protein>
<organism evidence="3">
    <name type="scientific">Pseudomonas fluorescens (strain Q2-87)</name>
    <dbReference type="NCBI Taxonomy" id="1038922"/>
    <lineage>
        <taxon>Bacteria</taxon>
        <taxon>Pseudomonadati</taxon>
        <taxon>Pseudomonadota</taxon>
        <taxon>Gammaproteobacteria</taxon>
        <taxon>Pseudomonadales</taxon>
        <taxon>Pseudomonadaceae</taxon>
        <taxon>Pseudomonas</taxon>
    </lineage>
</organism>
<dbReference type="EMBL" id="AGBM01000002">
    <property type="protein sequence ID" value="EJK99351.1"/>
    <property type="molecule type" value="Genomic_DNA"/>
</dbReference>
<dbReference type="Pfam" id="PF06616">
    <property type="entry name" value="BsuBI_PstI_RE"/>
    <property type="match status" value="1"/>
</dbReference>
<gene>
    <name evidence="3" type="ORF">PflQ2_5631</name>
</gene>
<dbReference type="PATRIC" id="fig|1038922.3.peg.5596"/>
<dbReference type="InterPro" id="IPR041454">
    <property type="entry name" value="BsuBI/PstI_N"/>
</dbReference>
<dbReference type="Pfam" id="PF17728">
    <property type="entry name" value="BsuBI_PstI_RE_N"/>
    <property type="match status" value="1"/>
</dbReference>
<dbReference type="GO" id="GO:0009036">
    <property type="term" value="F:type II site-specific deoxyribonuclease activity"/>
    <property type="evidence" value="ECO:0007669"/>
    <property type="project" value="InterPro"/>
</dbReference>
<reference evidence="3" key="1">
    <citation type="journal article" date="2012" name="PLoS Genet.">
        <title>Comparative Genomics of Plant-Associated Pseudomonas spp.: Insights into Diversity and Inheritance of Traits Involved in Multitrophic Interactions.</title>
        <authorList>
            <person name="Loper J.E."/>
            <person name="Hassan K.A."/>
            <person name="Mavrodi D.V."/>
            <person name="Davis E.W.II."/>
            <person name="Lim C.K."/>
            <person name="Shaffer B.T."/>
            <person name="Elbourne L.D."/>
            <person name="Stockwell V.O."/>
            <person name="Hartney S.L."/>
            <person name="Breakwell K."/>
            <person name="Henkels M.D."/>
            <person name="Tetu S.G."/>
            <person name="Rangel L.I."/>
            <person name="Kidarsa T.A."/>
            <person name="Wilson N.L."/>
            <person name="van de Mortel J.E."/>
            <person name="Song C."/>
            <person name="Blumhagen R."/>
            <person name="Radune D."/>
            <person name="Hostetler J.B."/>
            <person name="Brinkac L.M."/>
            <person name="Durkin A.S."/>
            <person name="Kluepfel D.A."/>
            <person name="Wechter W.P."/>
            <person name="Anderson A.J."/>
            <person name="Kim Y.C."/>
            <person name="Pierson L.S.III."/>
            <person name="Pierson E.A."/>
            <person name="Lindow S.E."/>
            <person name="Kobayashi D.Y."/>
            <person name="Raaijmakers J.M."/>
            <person name="Weller D.M."/>
            <person name="Thomashow L.S."/>
            <person name="Allen A.E."/>
            <person name="Paulsen I.T."/>
        </authorList>
    </citation>
    <scope>NUCLEOTIDE SEQUENCE [LARGE SCALE GENOMIC DNA]</scope>
    <source>
        <strain evidence="3">Q2-87</strain>
    </source>
</reference>
<dbReference type="InterPro" id="IPR009528">
    <property type="entry name" value="Restrct_endonuc_II_BsuBI_C"/>
</dbReference>
<dbReference type="GO" id="GO:0009307">
    <property type="term" value="P:DNA restriction-modification system"/>
    <property type="evidence" value="ECO:0007669"/>
    <property type="project" value="InterPro"/>
</dbReference>
<dbReference type="SMR" id="J2MF80"/>
<accession>J2MF80</accession>
<dbReference type="HOGENOM" id="CLU_747251_0_0_6"/>
<dbReference type="eggNOG" id="COG0827">
    <property type="taxonomic scope" value="Bacteria"/>
</dbReference>
<comment type="caution">
    <text evidence="3">The sequence shown here is derived from an EMBL/GenBank/DDBJ whole genome shotgun (WGS) entry which is preliminary data.</text>
</comment>
<keyword evidence="3" id="KW-0540">Nuclease</keyword>